<evidence type="ECO:0000313" key="9">
    <source>
        <dbReference type="Proteomes" id="UP000185478"/>
    </source>
</evidence>
<dbReference type="Pfam" id="PF13515">
    <property type="entry name" value="FUSC_2"/>
    <property type="match status" value="1"/>
</dbReference>
<evidence type="ECO:0000256" key="2">
    <source>
        <dbReference type="ARBA" id="ARBA00022692"/>
    </source>
</evidence>
<evidence type="ECO:0000256" key="6">
    <source>
        <dbReference type="SAM" id="Phobius"/>
    </source>
</evidence>
<evidence type="ECO:0000313" key="8">
    <source>
        <dbReference type="EMBL" id="APT85546.1"/>
    </source>
</evidence>
<protein>
    <submittedName>
        <fullName evidence="8">Membrane protein</fullName>
    </submittedName>
</protein>
<feature type="transmembrane region" description="Helical" evidence="6">
    <location>
        <begin position="20"/>
        <end position="40"/>
    </location>
</feature>
<accession>A0A1L7CI58</accession>
<proteinExistence type="predicted"/>
<evidence type="ECO:0000256" key="5">
    <source>
        <dbReference type="SAM" id="MobiDB-lite"/>
    </source>
</evidence>
<gene>
    <name evidence="8" type="ORF">CAQU_11350</name>
</gene>
<dbReference type="EMBL" id="CP009245">
    <property type="protein sequence ID" value="APT85546.1"/>
    <property type="molecule type" value="Genomic_DNA"/>
</dbReference>
<feature type="transmembrane region" description="Helical" evidence="6">
    <location>
        <begin position="68"/>
        <end position="85"/>
    </location>
</feature>
<evidence type="ECO:0000259" key="7">
    <source>
        <dbReference type="Pfam" id="PF13515"/>
    </source>
</evidence>
<comment type="subcellular location">
    <subcellularLocation>
        <location evidence="1">Membrane</location>
        <topology evidence="1">Multi-pass membrane protein</topology>
    </subcellularLocation>
</comment>
<keyword evidence="2 6" id="KW-0812">Transmembrane</keyword>
<evidence type="ECO:0000256" key="3">
    <source>
        <dbReference type="ARBA" id="ARBA00022989"/>
    </source>
</evidence>
<organism evidence="8 9">
    <name type="scientific">Corynebacterium aquilae DSM 44791</name>
    <dbReference type="NCBI Taxonomy" id="1431546"/>
    <lineage>
        <taxon>Bacteria</taxon>
        <taxon>Bacillati</taxon>
        <taxon>Actinomycetota</taxon>
        <taxon>Actinomycetes</taxon>
        <taxon>Mycobacteriales</taxon>
        <taxon>Corynebacteriaceae</taxon>
        <taxon>Corynebacterium</taxon>
    </lineage>
</organism>
<evidence type="ECO:0000256" key="4">
    <source>
        <dbReference type="ARBA" id="ARBA00023136"/>
    </source>
</evidence>
<evidence type="ECO:0000256" key="1">
    <source>
        <dbReference type="ARBA" id="ARBA00004141"/>
    </source>
</evidence>
<feature type="domain" description="Integral membrane bound transporter" evidence="7">
    <location>
        <begin position="34"/>
        <end position="154"/>
    </location>
</feature>
<sequence>MHYSPQLITTRWHRLRASLFPILQVGVAAGLANWIAQHLFSHHQPFFAPMAAVIVLGLTGGDRLRRAVELNIGVSLGVGIGDLFVGHFGTGWWQMPLLVMVSLALAVFVDKGPLMATQAAIGSVLIATIMPPGTSGGSGRMLDAFVGGLVGVMVIALLPTSPLKGGRQEISKVLFLASATLEKVASGVRESDPDSIQAALQRARGSQANINAMIAAAKEGKESLKVSPLLWRQKHQVNSLVRVLNPVDNVMRNTRVMARRSVVLAQDHDTVSEEQIHIIQQLAAVTDRLAHMYAGSGAKDASAETAELTKVLRKLAAQSGLEIAQDRVLSAQVILGQTRSIIVDLLQICGMSRRSAQATLRPTSEHPALPPEVVEE</sequence>
<reference evidence="8 9" key="1">
    <citation type="submission" date="2014-08" db="EMBL/GenBank/DDBJ databases">
        <title>Complete genome sequence of Corynebacterium aquilae S-613T(T) (=DSM 44791(T)), isolated from the choana of a healthy golden eagle.</title>
        <authorList>
            <person name="Ruckert C."/>
            <person name="Albersmeier A."/>
            <person name="Winkler A."/>
            <person name="Kalinowski J."/>
        </authorList>
    </citation>
    <scope>NUCLEOTIDE SEQUENCE [LARGE SCALE GENOMIC DNA]</scope>
    <source>
        <strain evidence="8 9">S-613</strain>
    </source>
</reference>
<dbReference type="STRING" id="1431546.CAQU_11350"/>
<keyword evidence="4 6" id="KW-0472">Membrane</keyword>
<feature type="transmembrane region" description="Helical" evidence="6">
    <location>
        <begin position="46"/>
        <end position="61"/>
    </location>
</feature>
<dbReference type="Proteomes" id="UP000185478">
    <property type="component" value="Chromosome"/>
</dbReference>
<dbReference type="AlphaFoldDB" id="A0A1L7CI58"/>
<keyword evidence="3 6" id="KW-1133">Transmembrane helix</keyword>
<dbReference type="GO" id="GO:0016020">
    <property type="term" value="C:membrane"/>
    <property type="evidence" value="ECO:0007669"/>
    <property type="project" value="UniProtKB-SubCell"/>
</dbReference>
<feature type="region of interest" description="Disordered" evidence="5">
    <location>
        <begin position="356"/>
        <end position="376"/>
    </location>
</feature>
<keyword evidence="9" id="KW-1185">Reference proteome</keyword>
<name>A0A1L7CI58_9CORY</name>
<dbReference type="InterPro" id="IPR049453">
    <property type="entry name" value="Memb_transporter_dom"/>
</dbReference>
<feature type="transmembrane region" description="Helical" evidence="6">
    <location>
        <begin position="116"/>
        <end position="134"/>
    </location>
</feature>
<dbReference type="KEGG" id="caqu:CAQU_11350"/>
<feature type="transmembrane region" description="Helical" evidence="6">
    <location>
        <begin position="140"/>
        <end position="158"/>
    </location>
</feature>